<evidence type="ECO:0000313" key="3">
    <source>
        <dbReference type="Proteomes" id="UP000783934"/>
    </source>
</evidence>
<dbReference type="EMBL" id="JAATIZ010000002">
    <property type="protein sequence ID" value="NJB64605.1"/>
    <property type="molecule type" value="Genomic_DNA"/>
</dbReference>
<accession>A0ABX0WQC6</accession>
<reference evidence="2 3" key="1">
    <citation type="submission" date="2020-03" db="EMBL/GenBank/DDBJ databases">
        <title>Genomic Encyclopedia of Type Strains, Phase IV (KMG-IV): sequencing the most valuable type-strain genomes for metagenomic binning, comparative biology and taxonomic classification.</title>
        <authorList>
            <person name="Goeker M."/>
        </authorList>
    </citation>
    <scope>NUCLEOTIDE SEQUENCE [LARGE SCALE GENOMIC DNA]</scope>
    <source>
        <strain evidence="2 3">DSM 26613</strain>
    </source>
</reference>
<protein>
    <submittedName>
        <fullName evidence="2">Helicase</fullName>
    </submittedName>
</protein>
<dbReference type="Pfam" id="PF18135">
    <property type="entry name" value="Type_ISP_C"/>
    <property type="match status" value="1"/>
</dbReference>
<sequence>MVLQMPRIFPNSEAENLVIMVTARGAKEFSATISSIIPDLNSMEAGAQCFPLYLYEEQA</sequence>
<name>A0ABX0WQC6_9BURK</name>
<evidence type="ECO:0000313" key="2">
    <source>
        <dbReference type="EMBL" id="NJB64605.1"/>
    </source>
</evidence>
<keyword evidence="2" id="KW-0347">Helicase</keyword>
<organism evidence="2 3">
    <name type="scientific">Paenalcaligenes hominis</name>
    <dbReference type="NCBI Taxonomy" id="643674"/>
    <lineage>
        <taxon>Bacteria</taxon>
        <taxon>Pseudomonadati</taxon>
        <taxon>Pseudomonadota</taxon>
        <taxon>Betaproteobacteria</taxon>
        <taxon>Burkholderiales</taxon>
        <taxon>Alcaligenaceae</taxon>
        <taxon>Paenalcaligenes</taxon>
    </lineage>
</organism>
<comment type="caution">
    <text evidence="2">The sequence shown here is derived from an EMBL/GenBank/DDBJ whole genome shotgun (WGS) entry which is preliminary data.</text>
</comment>
<feature type="domain" description="Type ISP restriction-modification enzyme LLaBIII C-terminal specificity" evidence="1">
    <location>
        <begin position="5"/>
        <end position="58"/>
    </location>
</feature>
<keyword evidence="2" id="KW-0378">Hydrolase</keyword>
<evidence type="ECO:0000259" key="1">
    <source>
        <dbReference type="Pfam" id="PF18135"/>
    </source>
</evidence>
<proteinExistence type="predicted"/>
<keyword evidence="2" id="KW-0547">Nucleotide-binding</keyword>
<dbReference type="InterPro" id="IPR041635">
    <property type="entry name" value="Type_ISP_LLaBIII_C"/>
</dbReference>
<keyword evidence="3" id="KW-1185">Reference proteome</keyword>
<dbReference type="Proteomes" id="UP000783934">
    <property type="component" value="Unassembled WGS sequence"/>
</dbReference>
<keyword evidence="2" id="KW-0067">ATP-binding</keyword>
<gene>
    <name evidence="2" type="ORF">GGR41_000834</name>
</gene>
<dbReference type="GO" id="GO:0004386">
    <property type="term" value="F:helicase activity"/>
    <property type="evidence" value="ECO:0007669"/>
    <property type="project" value="UniProtKB-KW"/>
</dbReference>